<keyword evidence="8" id="KW-0175">Coiled coil</keyword>
<feature type="domain" description="DNA methylase adenine-specific" evidence="9">
    <location>
        <begin position="183"/>
        <end position="507"/>
    </location>
</feature>
<dbReference type="InterPro" id="IPR038333">
    <property type="entry name" value="T1MK-like_N_sf"/>
</dbReference>
<evidence type="ECO:0000256" key="6">
    <source>
        <dbReference type="ARBA" id="ARBA00022747"/>
    </source>
</evidence>
<keyword evidence="3 11" id="KW-0489">Methyltransferase</keyword>
<dbReference type="Proteomes" id="UP000825379">
    <property type="component" value="Chromosome"/>
</dbReference>
<dbReference type="AlphaFoldDB" id="A0AAD1KUS3"/>
<dbReference type="PRINTS" id="PR00507">
    <property type="entry name" value="N12N6MTFRASE"/>
</dbReference>
<evidence type="ECO:0000256" key="8">
    <source>
        <dbReference type="SAM" id="Coils"/>
    </source>
</evidence>
<feature type="coiled-coil region" evidence="8">
    <location>
        <begin position="511"/>
        <end position="538"/>
    </location>
</feature>
<dbReference type="Pfam" id="PF02384">
    <property type="entry name" value="N6_Mtase"/>
    <property type="match status" value="1"/>
</dbReference>
<dbReference type="Pfam" id="PF12161">
    <property type="entry name" value="HsdM_N"/>
    <property type="match status" value="1"/>
</dbReference>
<dbReference type="REBASE" id="515988">
    <property type="entry name" value="M.TthAA11ORF14570P"/>
</dbReference>
<keyword evidence="4" id="KW-0808">Transferase</keyword>
<evidence type="ECO:0000313" key="12">
    <source>
        <dbReference type="Proteomes" id="UP000825379"/>
    </source>
</evidence>
<dbReference type="GO" id="GO:0009007">
    <property type="term" value="F:site-specific DNA-methyltransferase (adenine-specific) activity"/>
    <property type="evidence" value="ECO:0007669"/>
    <property type="project" value="UniProtKB-EC"/>
</dbReference>
<evidence type="ECO:0000313" key="11">
    <source>
        <dbReference type="EMBL" id="BCZ87275.1"/>
    </source>
</evidence>
<organism evidence="11 12">
    <name type="scientific">Thermus thermophilus</name>
    <dbReference type="NCBI Taxonomy" id="274"/>
    <lineage>
        <taxon>Bacteria</taxon>
        <taxon>Thermotogati</taxon>
        <taxon>Deinococcota</taxon>
        <taxon>Deinococci</taxon>
        <taxon>Thermales</taxon>
        <taxon>Thermaceae</taxon>
        <taxon>Thermus</taxon>
    </lineage>
</organism>
<sequence>MEVSEQRGLSPESASGVSMGERLDIQTLETWLWDAACALRGPVDAPKYKDYILPLIFLKRLSDVFEDELARLAEEYGSPAAAESIVEQERQEGVIRQGKGVVRFYIPPEARWPAIRQQTRGLGQYLTDAVRAVARENPSLQGVIDMVDFNATAAGQRIVPDEYLARLVDVLSRHRLGLEDVEPDILGRAYEYLLRKFAEGQGQSAGEFYTPREVAVLMARLLEPEPGMTVYDPACGSGGLLIKCHLRLLETHGVRENGHLRLPPQYAPLRLFGQEINPATFAMARMNAVIHDMEADIRLGDTMRNPAFRDAAGRLMRFDLVTANPMWNQNFPTEVYENDPYERFRLGIPPSSSADWGWLQHMLASLNDTGRMAVVLDTGAVSRGSGTQGSNRERDIRKAFVEADLIEAVVLLPENLFYNTTAPGIILVVNRRKRHPGEILLINASKLFAKGRPKNYLTEEHVETIARLYREWRAEEGLSAVITADEAARNDYNLSPSRYVAGNHQEEVLPLEEAVVRLREAEEERAEADRALAEVLRVLGLEAPKA</sequence>
<dbReference type="InterPro" id="IPR003356">
    <property type="entry name" value="DNA_methylase_A-5"/>
</dbReference>
<dbReference type="GO" id="GO:0032259">
    <property type="term" value="P:methylation"/>
    <property type="evidence" value="ECO:0007669"/>
    <property type="project" value="UniProtKB-KW"/>
</dbReference>
<evidence type="ECO:0000256" key="4">
    <source>
        <dbReference type="ARBA" id="ARBA00022679"/>
    </source>
</evidence>
<dbReference type="EC" id="2.1.1.72" evidence="2"/>
<dbReference type="Gene3D" id="3.40.50.150">
    <property type="entry name" value="Vaccinia Virus protein VP39"/>
    <property type="match status" value="1"/>
</dbReference>
<dbReference type="PANTHER" id="PTHR42933">
    <property type="entry name" value="SLR6095 PROTEIN"/>
    <property type="match status" value="1"/>
</dbReference>
<reference evidence="11" key="1">
    <citation type="submission" date="2021-07" db="EMBL/GenBank/DDBJ databases">
        <title>Complete genome sequences of four Thermus thermophilus strains isolated from Arima Hot Spring in Japan.</title>
        <authorList>
            <person name="Tomariguchi N."/>
            <person name="Ueno Y."/>
            <person name="Miyazaki K."/>
        </authorList>
    </citation>
    <scope>NUCLEOTIDE SEQUENCE</scope>
    <source>
        <strain evidence="11">AA1-1</strain>
    </source>
</reference>
<evidence type="ECO:0000256" key="3">
    <source>
        <dbReference type="ARBA" id="ARBA00022603"/>
    </source>
</evidence>
<dbReference type="GO" id="GO:0008170">
    <property type="term" value="F:N-methyltransferase activity"/>
    <property type="evidence" value="ECO:0007669"/>
    <property type="project" value="InterPro"/>
</dbReference>
<keyword evidence="6" id="KW-0680">Restriction system</keyword>
<proteinExistence type="inferred from homology"/>
<dbReference type="GO" id="GO:0003677">
    <property type="term" value="F:DNA binding"/>
    <property type="evidence" value="ECO:0007669"/>
    <property type="project" value="InterPro"/>
</dbReference>
<dbReference type="SUPFAM" id="SSF53335">
    <property type="entry name" value="S-adenosyl-L-methionine-dependent methyltransferases"/>
    <property type="match status" value="1"/>
</dbReference>
<dbReference type="GO" id="GO:0009307">
    <property type="term" value="P:DNA restriction-modification system"/>
    <property type="evidence" value="ECO:0007669"/>
    <property type="project" value="UniProtKB-KW"/>
</dbReference>
<evidence type="ECO:0000256" key="2">
    <source>
        <dbReference type="ARBA" id="ARBA00011900"/>
    </source>
</evidence>
<protein>
    <recommendedName>
        <fullName evidence="2">site-specific DNA-methyltransferase (adenine-specific)</fullName>
        <ecNumber evidence="2">2.1.1.72</ecNumber>
    </recommendedName>
</protein>
<feature type="domain" description="N6 adenine-specific DNA methyltransferase N-terminal" evidence="10">
    <location>
        <begin position="29"/>
        <end position="169"/>
    </location>
</feature>
<evidence type="ECO:0000256" key="5">
    <source>
        <dbReference type="ARBA" id="ARBA00022691"/>
    </source>
</evidence>
<dbReference type="InterPro" id="IPR022749">
    <property type="entry name" value="D12N6_MeTrfase_N"/>
</dbReference>
<accession>A0AAD1KUS3</accession>
<dbReference type="InterPro" id="IPR029063">
    <property type="entry name" value="SAM-dependent_MTases_sf"/>
</dbReference>
<keyword evidence="5" id="KW-0949">S-adenosyl-L-methionine</keyword>
<evidence type="ECO:0000256" key="1">
    <source>
        <dbReference type="ARBA" id="ARBA00006594"/>
    </source>
</evidence>
<name>A0AAD1KUS3_THETH</name>
<evidence type="ECO:0000256" key="7">
    <source>
        <dbReference type="ARBA" id="ARBA00047942"/>
    </source>
</evidence>
<evidence type="ECO:0000259" key="9">
    <source>
        <dbReference type="Pfam" id="PF02384"/>
    </source>
</evidence>
<gene>
    <name evidence="11" type="ORF">TthAA11_14570</name>
</gene>
<evidence type="ECO:0000259" key="10">
    <source>
        <dbReference type="Pfam" id="PF12161"/>
    </source>
</evidence>
<dbReference type="InterPro" id="IPR051537">
    <property type="entry name" value="DNA_Adenine_Mtase"/>
</dbReference>
<dbReference type="EMBL" id="AP024926">
    <property type="protein sequence ID" value="BCZ87275.1"/>
    <property type="molecule type" value="Genomic_DNA"/>
</dbReference>
<comment type="similarity">
    <text evidence="1">Belongs to the N(4)/N(6)-methyltransferase family.</text>
</comment>
<comment type="catalytic activity">
    <reaction evidence="7">
        <text>a 2'-deoxyadenosine in DNA + S-adenosyl-L-methionine = an N(6)-methyl-2'-deoxyadenosine in DNA + S-adenosyl-L-homocysteine + H(+)</text>
        <dbReference type="Rhea" id="RHEA:15197"/>
        <dbReference type="Rhea" id="RHEA-COMP:12418"/>
        <dbReference type="Rhea" id="RHEA-COMP:12419"/>
        <dbReference type="ChEBI" id="CHEBI:15378"/>
        <dbReference type="ChEBI" id="CHEBI:57856"/>
        <dbReference type="ChEBI" id="CHEBI:59789"/>
        <dbReference type="ChEBI" id="CHEBI:90615"/>
        <dbReference type="ChEBI" id="CHEBI:90616"/>
        <dbReference type="EC" id="2.1.1.72"/>
    </reaction>
</comment>
<dbReference type="PANTHER" id="PTHR42933:SF3">
    <property type="entry name" value="TYPE I RESTRICTION ENZYME MJAVIII METHYLASE SUBUNIT"/>
    <property type="match status" value="1"/>
</dbReference>
<dbReference type="Gene3D" id="1.20.1260.30">
    <property type="match status" value="1"/>
</dbReference>